<keyword evidence="2 7" id="KW-0378">Hydrolase</keyword>
<feature type="binding site" evidence="7">
    <location>
        <begin position="43"/>
        <end position="50"/>
    </location>
    <ligand>
        <name>ATP</name>
        <dbReference type="ChEBI" id="CHEBI:30616"/>
    </ligand>
</feature>
<dbReference type="Gene3D" id="3.40.50.300">
    <property type="entry name" value="P-loop containing nucleotide triphosphate hydrolases"/>
    <property type="match status" value="2"/>
</dbReference>
<evidence type="ECO:0000256" key="5">
    <source>
        <dbReference type="ARBA" id="ARBA00023125"/>
    </source>
</evidence>
<reference evidence="9 10" key="1">
    <citation type="submission" date="2021-03" db="EMBL/GenBank/DDBJ databases">
        <title>Aliifodinibius sp. nov., a new bacterium isolated from saline soil.</title>
        <authorList>
            <person name="Galisteo C."/>
            <person name="De La Haba R."/>
            <person name="Sanchez-Porro C."/>
            <person name="Ventosa A."/>
        </authorList>
    </citation>
    <scope>NUCLEOTIDE SEQUENCE [LARGE SCALE GENOMIC DNA]</scope>
    <source>
        <strain evidence="9 10">1BSP15-2V2</strain>
    </source>
</reference>
<dbReference type="SUPFAM" id="SSF52540">
    <property type="entry name" value="P-loop containing nucleoside triphosphate hydrolases"/>
    <property type="match status" value="1"/>
</dbReference>
<dbReference type="EMBL" id="JAGGJA010000003">
    <property type="protein sequence ID" value="MCW9706433.1"/>
    <property type="molecule type" value="Genomic_DNA"/>
</dbReference>
<dbReference type="Proteomes" id="UP001207918">
    <property type="component" value="Unassembled WGS sequence"/>
</dbReference>
<keyword evidence="5" id="KW-0238">DNA-binding</keyword>
<sequence>MIDNDLNISDQDIASIEKIFGFSFTEDNRDEVLKSLSNLDVQAGPGSGKTTLLVAKLAILAQKWKWSDRGICVLSHTNVAREEIEKRLSKIEGGLDLLGYPHFIGTIQSFINNYFALPLLRNKGIEISFIDNKIFSENALELLQYKYNARRTLSHKYNGERIASTLEFEGSELDLTYISRYGRKQLPWGKDIETYQELKEIKLELLRKGILRFNDMYAFSEYYLAKFPSIKNVINTRFPLVFIDEIQDSNFQQDKILKDIFSEGSTVQKLGDINQSIYSGNQGSLLEDFPYEEKKIEVKTSKRFGNKIANSASYFTAINPQQLVGFDERNNFKNTIFLFDKNSIAEVLPSFCELVIDEFGKLESKSHTVKAIGLRKSDSRSQEEIKQNKNFPYLINDYFADFNEEITTSNINISYLIDYVFLSRYLLKKDNEFKESYDLLLKGVLRILSKSGSKTEEGKRYSKRSFIRWLNDVGKHQLLNKIFYDCLELSLELNKENWEEIVSSIFEIIGILLTGDNKGEVKEFVKYLDESSFDVSKLADGSTKDLNTYSYSNDELSIQVDLSTIHSIKGETHDATLILETYMHGHDLSKLVESLKGNREKVKKRKEQRMRNIFVGMTRPKYLLCLAMYKENITDDDIEELDNAGWNIEDLIKN</sequence>
<dbReference type="PANTHER" id="PTHR11070">
    <property type="entry name" value="UVRD / RECB / PCRA DNA HELICASE FAMILY MEMBER"/>
    <property type="match status" value="1"/>
</dbReference>
<evidence type="ECO:0000256" key="3">
    <source>
        <dbReference type="ARBA" id="ARBA00022806"/>
    </source>
</evidence>
<keyword evidence="10" id="KW-1185">Reference proteome</keyword>
<dbReference type="InterPro" id="IPR027417">
    <property type="entry name" value="P-loop_NTPase"/>
</dbReference>
<evidence type="ECO:0000313" key="10">
    <source>
        <dbReference type="Proteomes" id="UP001207918"/>
    </source>
</evidence>
<dbReference type="InterPro" id="IPR013986">
    <property type="entry name" value="DExx_box_DNA_helicase_dom_sf"/>
</dbReference>
<evidence type="ECO:0000256" key="6">
    <source>
        <dbReference type="ARBA" id="ARBA00034923"/>
    </source>
</evidence>
<accession>A0ABT3PL35</accession>
<protein>
    <recommendedName>
        <fullName evidence="6">DNA 3'-5' helicase II</fullName>
    </recommendedName>
</protein>
<keyword evidence="1 7" id="KW-0547">Nucleotide-binding</keyword>
<organism evidence="9 10">
    <name type="scientific">Fodinibius salsisoli</name>
    <dbReference type="NCBI Taxonomy" id="2820877"/>
    <lineage>
        <taxon>Bacteria</taxon>
        <taxon>Pseudomonadati</taxon>
        <taxon>Balneolota</taxon>
        <taxon>Balneolia</taxon>
        <taxon>Balneolales</taxon>
        <taxon>Balneolaceae</taxon>
        <taxon>Fodinibius</taxon>
    </lineage>
</organism>
<gene>
    <name evidence="9" type="ORF">J6I44_06185</name>
</gene>
<evidence type="ECO:0000256" key="1">
    <source>
        <dbReference type="ARBA" id="ARBA00022741"/>
    </source>
</evidence>
<evidence type="ECO:0000256" key="4">
    <source>
        <dbReference type="ARBA" id="ARBA00022840"/>
    </source>
</evidence>
<name>A0ABT3PL35_9BACT</name>
<dbReference type="InterPro" id="IPR014016">
    <property type="entry name" value="UvrD-like_ATP-bd"/>
</dbReference>
<dbReference type="Gene3D" id="1.10.10.160">
    <property type="match status" value="1"/>
</dbReference>
<keyword evidence="3 7" id="KW-0347">Helicase</keyword>
<dbReference type="PANTHER" id="PTHR11070:SF2">
    <property type="entry name" value="ATP-DEPENDENT DNA HELICASE SRS2"/>
    <property type="match status" value="1"/>
</dbReference>
<dbReference type="Pfam" id="PF00580">
    <property type="entry name" value="UvrD-helicase"/>
    <property type="match status" value="1"/>
</dbReference>
<keyword evidence="4 7" id="KW-0067">ATP-binding</keyword>
<evidence type="ECO:0000313" key="9">
    <source>
        <dbReference type="EMBL" id="MCW9706433.1"/>
    </source>
</evidence>
<evidence type="ECO:0000256" key="2">
    <source>
        <dbReference type="ARBA" id="ARBA00022801"/>
    </source>
</evidence>
<evidence type="ECO:0000259" key="8">
    <source>
        <dbReference type="PROSITE" id="PS51198"/>
    </source>
</evidence>
<evidence type="ECO:0000256" key="7">
    <source>
        <dbReference type="PROSITE-ProRule" id="PRU00560"/>
    </source>
</evidence>
<dbReference type="RefSeq" id="WP_265765139.1">
    <property type="nucleotide sequence ID" value="NZ_JAGGJA010000003.1"/>
</dbReference>
<feature type="domain" description="UvrD-like helicase ATP-binding" evidence="8">
    <location>
        <begin position="22"/>
        <end position="317"/>
    </location>
</feature>
<proteinExistence type="predicted"/>
<comment type="caution">
    <text evidence="9">The sequence shown here is derived from an EMBL/GenBank/DDBJ whole genome shotgun (WGS) entry which is preliminary data.</text>
</comment>
<dbReference type="InterPro" id="IPR000212">
    <property type="entry name" value="DNA_helicase_UvrD/REP"/>
</dbReference>
<dbReference type="PROSITE" id="PS51198">
    <property type="entry name" value="UVRD_HELICASE_ATP_BIND"/>
    <property type="match status" value="1"/>
</dbReference>